<dbReference type="OrthoDB" id="4871654at2"/>
<reference evidence="2 3" key="1">
    <citation type="submission" date="2018-03" db="EMBL/GenBank/DDBJ databases">
        <title>Genomic Encyclopedia of Archaeal and Bacterial Type Strains, Phase II (KMG-II): from individual species to whole genera.</title>
        <authorList>
            <person name="Goeker M."/>
        </authorList>
    </citation>
    <scope>NUCLEOTIDE SEQUENCE [LARGE SCALE GENOMIC DNA]</scope>
    <source>
        <strain evidence="2 3">DSM 19711</strain>
    </source>
</reference>
<evidence type="ECO:0000256" key="1">
    <source>
        <dbReference type="SAM" id="MobiDB-lite"/>
    </source>
</evidence>
<comment type="caution">
    <text evidence="2">The sequence shown here is derived from an EMBL/GenBank/DDBJ whole genome shotgun (WGS) entry which is preliminary data.</text>
</comment>
<dbReference type="EMBL" id="PVZF01000014">
    <property type="protein sequence ID" value="PRY11144.1"/>
    <property type="molecule type" value="Genomic_DNA"/>
</dbReference>
<protein>
    <submittedName>
        <fullName evidence="2">Uncharacterized protein</fullName>
    </submittedName>
</protein>
<evidence type="ECO:0000313" key="2">
    <source>
        <dbReference type="EMBL" id="PRY11144.1"/>
    </source>
</evidence>
<sequence>MTHSPDPDSAADRGRPVLPGARSVAPLADTDLAEEIELYTDVVVAASESEGPLPEVELDRVLGVDGA</sequence>
<evidence type="ECO:0000313" key="3">
    <source>
        <dbReference type="Proteomes" id="UP000238083"/>
    </source>
</evidence>
<keyword evidence="3" id="KW-1185">Reference proteome</keyword>
<dbReference type="RefSeq" id="WP_106214751.1">
    <property type="nucleotide sequence ID" value="NZ_PVZF01000014.1"/>
</dbReference>
<dbReference type="Proteomes" id="UP000238083">
    <property type="component" value="Unassembled WGS sequence"/>
</dbReference>
<organism evidence="2 3">
    <name type="scientific">Kineococcus rhizosphaerae</name>
    <dbReference type="NCBI Taxonomy" id="559628"/>
    <lineage>
        <taxon>Bacteria</taxon>
        <taxon>Bacillati</taxon>
        <taxon>Actinomycetota</taxon>
        <taxon>Actinomycetes</taxon>
        <taxon>Kineosporiales</taxon>
        <taxon>Kineosporiaceae</taxon>
        <taxon>Kineococcus</taxon>
    </lineage>
</organism>
<accession>A0A2T0QY90</accession>
<proteinExistence type="predicted"/>
<gene>
    <name evidence="2" type="ORF">CLV37_11498</name>
</gene>
<dbReference type="AlphaFoldDB" id="A0A2T0QY90"/>
<name>A0A2T0QY90_9ACTN</name>
<feature type="region of interest" description="Disordered" evidence="1">
    <location>
        <begin position="1"/>
        <end position="23"/>
    </location>
</feature>